<evidence type="ECO:0000313" key="1">
    <source>
        <dbReference type="EMBL" id="GIY12385.1"/>
    </source>
</evidence>
<accession>A0AAV4QT08</accession>
<proteinExistence type="predicted"/>
<name>A0AAV4QT08_9ARAC</name>
<protein>
    <submittedName>
        <fullName evidence="1">Uncharacterized protein</fullName>
    </submittedName>
</protein>
<keyword evidence="2" id="KW-1185">Reference proteome</keyword>
<reference evidence="1 2" key="1">
    <citation type="submission" date="2021-06" db="EMBL/GenBank/DDBJ databases">
        <title>Caerostris darwini draft genome.</title>
        <authorList>
            <person name="Kono N."/>
            <person name="Arakawa K."/>
        </authorList>
    </citation>
    <scope>NUCLEOTIDE SEQUENCE [LARGE SCALE GENOMIC DNA]</scope>
</reference>
<sequence length="120" mass="13358">MGRKYNNGGRNKREELQQIIADSWYVKIRCLGTNSKARRDARTIHTSPMAIAVLIDTVPNTIGFSAHATDLHIPAVDNYLLKCLPFISCHQWTSTPSLILVTLCHRTRLLCKGVSVVIAA</sequence>
<dbReference type="Proteomes" id="UP001054837">
    <property type="component" value="Unassembled WGS sequence"/>
</dbReference>
<dbReference type="EMBL" id="BPLQ01005035">
    <property type="protein sequence ID" value="GIY12385.1"/>
    <property type="molecule type" value="Genomic_DNA"/>
</dbReference>
<organism evidence="1 2">
    <name type="scientific">Caerostris darwini</name>
    <dbReference type="NCBI Taxonomy" id="1538125"/>
    <lineage>
        <taxon>Eukaryota</taxon>
        <taxon>Metazoa</taxon>
        <taxon>Ecdysozoa</taxon>
        <taxon>Arthropoda</taxon>
        <taxon>Chelicerata</taxon>
        <taxon>Arachnida</taxon>
        <taxon>Araneae</taxon>
        <taxon>Araneomorphae</taxon>
        <taxon>Entelegynae</taxon>
        <taxon>Araneoidea</taxon>
        <taxon>Araneidae</taxon>
        <taxon>Caerostris</taxon>
    </lineage>
</organism>
<evidence type="ECO:0000313" key="2">
    <source>
        <dbReference type="Proteomes" id="UP001054837"/>
    </source>
</evidence>
<comment type="caution">
    <text evidence="1">The sequence shown here is derived from an EMBL/GenBank/DDBJ whole genome shotgun (WGS) entry which is preliminary data.</text>
</comment>
<dbReference type="AlphaFoldDB" id="A0AAV4QT08"/>
<gene>
    <name evidence="1" type="ORF">CDAR_463451</name>
</gene>